<dbReference type="Proteomes" id="UP000006727">
    <property type="component" value="Chromosome 3"/>
</dbReference>
<dbReference type="GO" id="GO:0045490">
    <property type="term" value="P:pectin catabolic process"/>
    <property type="evidence" value="ECO:0007669"/>
    <property type="project" value="UniProtKB-UniRule"/>
</dbReference>
<dbReference type="InterPro" id="IPR006501">
    <property type="entry name" value="Pectinesterase_inhib_dom"/>
</dbReference>
<dbReference type="UniPathway" id="UPA00545">
    <property type="reaction ID" value="UER00823"/>
</dbReference>
<dbReference type="EC" id="3.1.1.11" evidence="7"/>
<dbReference type="PROSITE" id="PS00503">
    <property type="entry name" value="PECTINESTERASE_2"/>
    <property type="match status" value="1"/>
</dbReference>
<dbReference type="Gene3D" id="1.20.140.40">
    <property type="entry name" value="Invertase/pectin methylesterase inhibitor family protein"/>
    <property type="match status" value="1"/>
</dbReference>
<dbReference type="Gene3D" id="2.160.20.10">
    <property type="entry name" value="Single-stranded right-handed beta-helix, Pectin lyase-like"/>
    <property type="match status" value="1"/>
</dbReference>
<evidence type="ECO:0000256" key="2">
    <source>
        <dbReference type="ARBA" id="ARBA00006027"/>
    </source>
</evidence>
<evidence type="ECO:0000256" key="6">
    <source>
        <dbReference type="PROSITE-ProRule" id="PRU10040"/>
    </source>
</evidence>
<dbReference type="SMART" id="SM00856">
    <property type="entry name" value="PMEI"/>
    <property type="match status" value="1"/>
</dbReference>
<dbReference type="Gramene" id="Pp3c3_36450V3.1">
    <property type="protein sequence ID" value="Pp3c3_36450V3.1"/>
    <property type="gene ID" value="Pp3c3_36450"/>
</dbReference>
<evidence type="ECO:0000256" key="5">
    <source>
        <dbReference type="ARBA" id="ARBA00023085"/>
    </source>
</evidence>
<dbReference type="InterPro" id="IPR033131">
    <property type="entry name" value="Pectinesterase_Asp_AS"/>
</dbReference>
<evidence type="ECO:0000256" key="4">
    <source>
        <dbReference type="ARBA" id="ARBA00022801"/>
    </source>
</evidence>
<dbReference type="InterPro" id="IPR012334">
    <property type="entry name" value="Pectin_lyas_fold"/>
</dbReference>
<protein>
    <recommendedName>
        <fullName evidence="7">Pectinesterase</fullName>
        <ecNumber evidence="7">3.1.1.11</ecNumber>
    </recommendedName>
</protein>
<accession>A0A2K1KXG0</accession>
<keyword evidence="5 7" id="KW-0063">Aspartyl esterase</keyword>
<dbReference type="Gramene" id="Pp3c3_36450V3.2">
    <property type="protein sequence ID" value="Pp3c3_36450V3.2"/>
    <property type="gene ID" value="Pp3c3_36450"/>
</dbReference>
<evidence type="ECO:0000256" key="3">
    <source>
        <dbReference type="ARBA" id="ARBA00007786"/>
    </source>
</evidence>
<feature type="domain" description="Pectinesterase inhibitor" evidence="9">
    <location>
        <begin position="67"/>
        <end position="214"/>
    </location>
</feature>
<reference evidence="10 12" key="2">
    <citation type="journal article" date="2018" name="Plant J.">
        <title>The Physcomitrella patens chromosome-scale assembly reveals moss genome structure and evolution.</title>
        <authorList>
            <person name="Lang D."/>
            <person name="Ullrich K.K."/>
            <person name="Murat F."/>
            <person name="Fuchs J."/>
            <person name="Jenkins J."/>
            <person name="Haas F.B."/>
            <person name="Piednoel M."/>
            <person name="Gundlach H."/>
            <person name="Van Bel M."/>
            <person name="Meyberg R."/>
            <person name="Vives C."/>
            <person name="Morata J."/>
            <person name="Symeonidi A."/>
            <person name="Hiss M."/>
            <person name="Muchero W."/>
            <person name="Kamisugi Y."/>
            <person name="Saleh O."/>
            <person name="Blanc G."/>
            <person name="Decker E.L."/>
            <person name="van Gessel N."/>
            <person name="Grimwood J."/>
            <person name="Hayes R.D."/>
            <person name="Graham S.W."/>
            <person name="Gunter L.E."/>
            <person name="McDaniel S.F."/>
            <person name="Hoernstein S.N.W."/>
            <person name="Larsson A."/>
            <person name="Li F.W."/>
            <person name="Perroud P.F."/>
            <person name="Phillips J."/>
            <person name="Ranjan P."/>
            <person name="Rokshar D.S."/>
            <person name="Rothfels C.J."/>
            <person name="Schneider L."/>
            <person name="Shu S."/>
            <person name="Stevenson D.W."/>
            <person name="Thummler F."/>
            <person name="Tillich M."/>
            <person name="Villarreal Aguilar J.C."/>
            <person name="Widiez T."/>
            <person name="Wong G.K."/>
            <person name="Wymore A."/>
            <person name="Zhang Y."/>
            <person name="Zimmer A.D."/>
            <person name="Quatrano R.S."/>
            <person name="Mayer K.F.X."/>
            <person name="Goodstein D."/>
            <person name="Casacuberta J.M."/>
            <person name="Vandepoele K."/>
            <person name="Reski R."/>
            <person name="Cuming A.C."/>
            <person name="Tuskan G.A."/>
            <person name="Maumus F."/>
            <person name="Salse J."/>
            <person name="Schmutz J."/>
            <person name="Rensing S.A."/>
        </authorList>
    </citation>
    <scope>NUCLEOTIDE SEQUENCE [LARGE SCALE GENOMIC DNA]</scope>
    <source>
        <strain evidence="11 12">cv. Gransden 2004</strain>
    </source>
</reference>
<sequence>MVWNSREDEIALYGSGSLESSKTSTRRKCTVTFVVLLLAGILLAIIVPVTLHARNSSDDSVPAQQAGPPAGVTTACSATQYPDTCSNTLQNSTHSDARIFTSTTVAAASTGVDETRLSIKNSQTPENAPAVEVCLDTLTSASAELEVVLKDLNTTDKAVLNATFDDIKTRLTAAMEFHTTCLDALEEVGGPISPSVQAVSKKSTHSLHSETISSHGLNPLVWISRNLIVWISRNLIAGGVGHRRNFSAVGRHGATAPPSPNRACKRYLQRRKIMDAVKNAPIKSSSPYVIYIKSGIYNVIYIKSGIYKEQSMTTFLSPTLIVEGQGFKAKGIQVRNTAGPAGHQAVALRVSADKSSFYQCTFDSFQDTLYVHNYRQFYRDCTIKGTIDYIFGNAWAVFQNCRLTAKKSTIVGQVNVYTAQGKTDRGQTTGISFQSCTFDATTDLARNSKAFPTYLGRPWKAYATTVLLRSRILAHVRPQGWLPWNASNFGLRTSYFAEYQSSGPGALPSSRVAWSKQIKTVTDANKYQASVFIQGNSWVKATNFPYTGALFT</sequence>
<name>A0A2K1KXG0_PHYPA</name>
<dbReference type="Pfam" id="PF04043">
    <property type="entry name" value="PMEI"/>
    <property type="match status" value="1"/>
</dbReference>
<evidence type="ECO:0000256" key="7">
    <source>
        <dbReference type="RuleBase" id="RU000589"/>
    </source>
</evidence>
<evidence type="ECO:0000256" key="1">
    <source>
        <dbReference type="ARBA" id="ARBA00005184"/>
    </source>
</evidence>
<reference evidence="11" key="3">
    <citation type="submission" date="2020-12" db="UniProtKB">
        <authorList>
            <consortium name="EnsemblPlants"/>
        </authorList>
    </citation>
    <scope>IDENTIFICATION</scope>
</reference>
<dbReference type="InterPro" id="IPR035513">
    <property type="entry name" value="Invertase/methylesterase_inhib"/>
</dbReference>
<evidence type="ECO:0000313" key="12">
    <source>
        <dbReference type="Proteomes" id="UP000006727"/>
    </source>
</evidence>
<dbReference type="Pfam" id="PF01095">
    <property type="entry name" value="Pectinesterase"/>
    <property type="match status" value="1"/>
</dbReference>
<dbReference type="InParanoid" id="A0A2K1KXG0"/>
<evidence type="ECO:0000259" key="9">
    <source>
        <dbReference type="SMART" id="SM00856"/>
    </source>
</evidence>
<dbReference type="PANTHER" id="PTHR31707">
    <property type="entry name" value="PECTINESTERASE"/>
    <property type="match status" value="1"/>
</dbReference>
<gene>
    <name evidence="10" type="ORF">PHYPA_005463</name>
</gene>
<comment type="catalytic activity">
    <reaction evidence="7">
        <text>[(1-&gt;4)-alpha-D-galacturonosyl methyl ester](n) + n H2O = [(1-&gt;4)-alpha-D-galacturonosyl](n) + n methanol + n H(+)</text>
        <dbReference type="Rhea" id="RHEA:22380"/>
        <dbReference type="Rhea" id="RHEA-COMP:14570"/>
        <dbReference type="Rhea" id="RHEA-COMP:14573"/>
        <dbReference type="ChEBI" id="CHEBI:15377"/>
        <dbReference type="ChEBI" id="CHEBI:15378"/>
        <dbReference type="ChEBI" id="CHEBI:17790"/>
        <dbReference type="ChEBI" id="CHEBI:140522"/>
        <dbReference type="ChEBI" id="CHEBI:140523"/>
        <dbReference type="EC" id="3.1.1.11"/>
    </reaction>
</comment>
<evidence type="ECO:0000313" key="11">
    <source>
        <dbReference type="EnsemblPlants" id="Pp3c3_36450V3.1"/>
    </source>
</evidence>
<dbReference type="GO" id="GO:0046910">
    <property type="term" value="F:pectinesterase inhibitor activity"/>
    <property type="evidence" value="ECO:0000318"/>
    <property type="project" value="GO_Central"/>
</dbReference>
<dbReference type="CDD" id="cd15798">
    <property type="entry name" value="PMEI-like_3"/>
    <property type="match status" value="1"/>
</dbReference>
<feature type="active site" evidence="6">
    <location>
        <position position="388"/>
    </location>
</feature>
<dbReference type="GO" id="GO:0042545">
    <property type="term" value="P:cell wall modification"/>
    <property type="evidence" value="ECO:0007669"/>
    <property type="project" value="UniProtKB-UniRule"/>
</dbReference>
<dbReference type="SUPFAM" id="SSF101148">
    <property type="entry name" value="Plant invertase/pectin methylesterase inhibitor"/>
    <property type="match status" value="1"/>
</dbReference>
<dbReference type="SUPFAM" id="SSF51126">
    <property type="entry name" value="Pectin lyase-like"/>
    <property type="match status" value="1"/>
</dbReference>
<keyword evidence="8" id="KW-0472">Membrane</keyword>
<comment type="pathway">
    <text evidence="1 7">Glycan metabolism; pectin degradation; 2-dehydro-3-deoxy-D-gluconate from pectin: step 1/5.</text>
</comment>
<keyword evidence="4 7" id="KW-0378">Hydrolase</keyword>
<dbReference type="EMBL" id="ABEU02000003">
    <property type="protein sequence ID" value="PNR58468.1"/>
    <property type="molecule type" value="Genomic_DNA"/>
</dbReference>
<evidence type="ECO:0000313" key="10">
    <source>
        <dbReference type="EMBL" id="PNR58468.1"/>
    </source>
</evidence>
<dbReference type="NCBIfam" id="TIGR01614">
    <property type="entry name" value="PME_inhib"/>
    <property type="match status" value="1"/>
</dbReference>
<feature type="transmembrane region" description="Helical" evidence="8">
    <location>
        <begin position="31"/>
        <end position="51"/>
    </location>
</feature>
<reference evidence="10 12" key="1">
    <citation type="journal article" date="2008" name="Science">
        <title>The Physcomitrella genome reveals evolutionary insights into the conquest of land by plants.</title>
        <authorList>
            <person name="Rensing S."/>
            <person name="Lang D."/>
            <person name="Zimmer A."/>
            <person name="Terry A."/>
            <person name="Salamov A."/>
            <person name="Shapiro H."/>
            <person name="Nishiyama T."/>
            <person name="Perroud P.-F."/>
            <person name="Lindquist E."/>
            <person name="Kamisugi Y."/>
            <person name="Tanahashi T."/>
            <person name="Sakakibara K."/>
            <person name="Fujita T."/>
            <person name="Oishi K."/>
            <person name="Shin-I T."/>
            <person name="Kuroki Y."/>
            <person name="Toyoda A."/>
            <person name="Suzuki Y."/>
            <person name="Hashimoto A."/>
            <person name="Yamaguchi K."/>
            <person name="Sugano A."/>
            <person name="Kohara Y."/>
            <person name="Fujiyama A."/>
            <person name="Anterola A."/>
            <person name="Aoki S."/>
            <person name="Ashton N."/>
            <person name="Barbazuk W.B."/>
            <person name="Barker E."/>
            <person name="Bennetzen J."/>
            <person name="Bezanilla M."/>
            <person name="Blankenship R."/>
            <person name="Cho S.H."/>
            <person name="Dutcher S."/>
            <person name="Estelle M."/>
            <person name="Fawcett J.A."/>
            <person name="Gundlach H."/>
            <person name="Hanada K."/>
            <person name="Heyl A."/>
            <person name="Hicks K.A."/>
            <person name="Hugh J."/>
            <person name="Lohr M."/>
            <person name="Mayer K."/>
            <person name="Melkozernov A."/>
            <person name="Murata T."/>
            <person name="Nelson D."/>
            <person name="Pils B."/>
            <person name="Prigge M."/>
            <person name="Reiss B."/>
            <person name="Renner T."/>
            <person name="Rombauts S."/>
            <person name="Rushton P."/>
            <person name="Sanderfoot A."/>
            <person name="Schween G."/>
            <person name="Shiu S.-H."/>
            <person name="Stueber K."/>
            <person name="Theodoulou F.L."/>
            <person name="Tu H."/>
            <person name="Van de Peer Y."/>
            <person name="Verrier P.J."/>
            <person name="Waters E."/>
            <person name="Wood A."/>
            <person name="Yang L."/>
            <person name="Cove D."/>
            <person name="Cuming A."/>
            <person name="Hasebe M."/>
            <person name="Lucas S."/>
            <person name="Mishler D.B."/>
            <person name="Reski R."/>
            <person name="Grigoriev I."/>
            <person name="Quatrano R.S."/>
            <person name="Boore J.L."/>
        </authorList>
    </citation>
    <scope>NUCLEOTIDE SEQUENCE [LARGE SCALE GENOMIC DNA]</scope>
    <source>
        <strain evidence="11 12">cv. Gransden 2004</strain>
    </source>
</reference>
<proteinExistence type="inferred from homology"/>
<dbReference type="InterPro" id="IPR000070">
    <property type="entry name" value="Pectinesterase_cat"/>
</dbReference>
<keyword evidence="12" id="KW-1185">Reference proteome</keyword>
<dbReference type="AlphaFoldDB" id="A0A2K1KXG0"/>
<dbReference type="EnsemblPlants" id="Pp3c3_36450V3.1">
    <property type="protein sequence ID" value="Pp3c3_36450V3.1"/>
    <property type="gene ID" value="Pp3c3_36450"/>
</dbReference>
<dbReference type="EnsemblPlants" id="Pp3c3_36450V3.2">
    <property type="protein sequence ID" value="Pp3c3_36450V3.2"/>
    <property type="gene ID" value="Pp3c3_36450"/>
</dbReference>
<keyword evidence="8" id="KW-1133">Transmembrane helix</keyword>
<organism evidence="10">
    <name type="scientific">Physcomitrium patens</name>
    <name type="common">Spreading-leaved earth moss</name>
    <name type="synonym">Physcomitrella patens</name>
    <dbReference type="NCBI Taxonomy" id="3218"/>
    <lineage>
        <taxon>Eukaryota</taxon>
        <taxon>Viridiplantae</taxon>
        <taxon>Streptophyta</taxon>
        <taxon>Embryophyta</taxon>
        <taxon>Bryophyta</taxon>
        <taxon>Bryophytina</taxon>
        <taxon>Bryopsida</taxon>
        <taxon>Funariidae</taxon>
        <taxon>Funariales</taxon>
        <taxon>Funariaceae</taxon>
        <taxon>Physcomitrium</taxon>
    </lineage>
</organism>
<evidence type="ECO:0000256" key="8">
    <source>
        <dbReference type="SAM" id="Phobius"/>
    </source>
</evidence>
<dbReference type="InterPro" id="IPR011050">
    <property type="entry name" value="Pectin_lyase_fold/virulence"/>
</dbReference>
<comment type="similarity">
    <text evidence="3">In the C-terminal section; belongs to the pectinesterase family.</text>
</comment>
<dbReference type="GO" id="GO:0030599">
    <property type="term" value="F:pectinesterase activity"/>
    <property type="evidence" value="ECO:0000318"/>
    <property type="project" value="GO_Central"/>
</dbReference>
<comment type="similarity">
    <text evidence="2">In the N-terminal section; belongs to the PMEI family.</text>
</comment>
<keyword evidence="8" id="KW-0812">Transmembrane</keyword>